<reference evidence="1" key="1">
    <citation type="submission" date="2022-02" db="EMBL/GenBank/DDBJ databases">
        <title>Plant Genome Project.</title>
        <authorList>
            <person name="Zhang R.-G."/>
        </authorList>
    </citation>
    <scope>NUCLEOTIDE SEQUENCE</scope>
    <source>
        <strain evidence="1">AT1</strain>
    </source>
</reference>
<proteinExistence type="predicted"/>
<organism evidence="1 2">
    <name type="scientific">Rhododendron molle</name>
    <name type="common">Chinese azalea</name>
    <name type="synonym">Azalea mollis</name>
    <dbReference type="NCBI Taxonomy" id="49168"/>
    <lineage>
        <taxon>Eukaryota</taxon>
        <taxon>Viridiplantae</taxon>
        <taxon>Streptophyta</taxon>
        <taxon>Embryophyta</taxon>
        <taxon>Tracheophyta</taxon>
        <taxon>Spermatophyta</taxon>
        <taxon>Magnoliopsida</taxon>
        <taxon>eudicotyledons</taxon>
        <taxon>Gunneridae</taxon>
        <taxon>Pentapetalae</taxon>
        <taxon>asterids</taxon>
        <taxon>Ericales</taxon>
        <taxon>Ericaceae</taxon>
        <taxon>Ericoideae</taxon>
        <taxon>Rhodoreae</taxon>
        <taxon>Rhododendron</taxon>
    </lineage>
</organism>
<accession>A0ACC0PK75</accession>
<comment type="caution">
    <text evidence="1">The sequence shown here is derived from an EMBL/GenBank/DDBJ whole genome shotgun (WGS) entry which is preliminary data.</text>
</comment>
<evidence type="ECO:0000313" key="1">
    <source>
        <dbReference type="EMBL" id="KAI8565137.1"/>
    </source>
</evidence>
<gene>
    <name evidence="1" type="ORF">RHMOL_Rhmol03G0237300</name>
</gene>
<dbReference type="Proteomes" id="UP001062846">
    <property type="component" value="Chromosome 3"/>
</dbReference>
<protein>
    <submittedName>
        <fullName evidence="1">Uncharacterized protein</fullName>
    </submittedName>
</protein>
<dbReference type="EMBL" id="CM046390">
    <property type="protein sequence ID" value="KAI8565137.1"/>
    <property type="molecule type" value="Genomic_DNA"/>
</dbReference>
<sequence length="102" mass="11044">MLMSMFSSFDALSAESFGQKVGFSWTPTSKEGKVVDASKGAPSTLSNEESAKKGKVGNSTKPAADGNSRTCDGRKQEKTQLRRPRFAPELDGVFCFETIVPY</sequence>
<keyword evidence="2" id="KW-1185">Reference proteome</keyword>
<name>A0ACC0PK75_RHOML</name>
<evidence type="ECO:0000313" key="2">
    <source>
        <dbReference type="Proteomes" id="UP001062846"/>
    </source>
</evidence>